<protein>
    <submittedName>
        <fullName evidence="3">START domain-containing protein</fullName>
    </submittedName>
</protein>
<comment type="caution">
    <text evidence="3">The sequence shown here is derived from an EMBL/GenBank/DDBJ whole genome shotgun (WGS) entry which is preliminary data.</text>
</comment>
<dbReference type="Gene3D" id="3.30.530.20">
    <property type="match status" value="1"/>
</dbReference>
<gene>
    <name evidence="3" type="ORF">ACFQZX_00670</name>
</gene>
<dbReference type="InterPro" id="IPR002913">
    <property type="entry name" value="START_lipid-bd_dom"/>
</dbReference>
<dbReference type="PANTHER" id="PTHR19308:SF14">
    <property type="entry name" value="START DOMAIN-CONTAINING PROTEIN"/>
    <property type="match status" value="1"/>
</dbReference>
<dbReference type="SUPFAM" id="SSF55961">
    <property type="entry name" value="Bet v1-like"/>
    <property type="match status" value="1"/>
</dbReference>
<dbReference type="InterPro" id="IPR051213">
    <property type="entry name" value="START_lipid_transfer"/>
</dbReference>
<accession>A0ABW3AMT5</accession>
<dbReference type="InterPro" id="IPR028347">
    <property type="entry name" value="START_dom_prot"/>
</dbReference>
<evidence type="ECO:0000259" key="2">
    <source>
        <dbReference type="PROSITE" id="PS50848"/>
    </source>
</evidence>
<dbReference type="Pfam" id="PF01852">
    <property type="entry name" value="START"/>
    <property type="match status" value="1"/>
</dbReference>
<proteinExistence type="predicted"/>
<feature type="signal peptide" evidence="1">
    <location>
        <begin position="1"/>
        <end position="20"/>
    </location>
</feature>
<evidence type="ECO:0000256" key="1">
    <source>
        <dbReference type="SAM" id="SignalP"/>
    </source>
</evidence>
<dbReference type="InterPro" id="IPR023393">
    <property type="entry name" value="START-like_dom_sf"/>
</dbReference>
<feature type="domain" description="START" evidence="2">
    <location>
        <begin position="24"/>
        <end position="204"/>
    </location>
</feature>
<keyword evidence="1" id="KW-0732">Signal</keyword>
<name>A0ABW3AMT5_9SPHI</name>
<dbReference type="PANTHER" id="PTHR19308">
    <property type="entry name" value="PHOSPHATIDYLCHOLINE TRANSFER PROTEIN"/>
    <property type="match status" value="1"/>
</dbReference>
<sequence>MLRNTLSLLLILLSLHSTFAQNQWALKSNTDGIKIYTATVADSKFKALKVECDYDASLSQIVAVLLDVNTCTEWVYHTKSVKLLKQPSPAEVYYYSEVSLPWPASNRDFIAHLTAHQDAETKIVTVDGPAVNGLMPPKNGIVRVTESTGKWIITPVTKNQVKVVYTLHVNPAGSLPAWLVNMFASEGPTQSFKGLRAQLKKPKYANATLPFIVNY</sequence>
<organism evidence="3 4">
    <name type="scientific">Mucilaginibacter litoreus</name>
    <dbReference type="NCBI Taxonomy" id="1048221"/>
    <lineage>
        <taxon>Bacteria</taxon>
        <taxon>Pseudomonadati</taxon>
        <taxon>Bacteroidota</taxon>
        <taxon>Sphingobacteriia</taxon>
        <taxon>Sphingobacteriales</taxon>
        <taxon>Sphingobacteriaceae</taxon>
        <taxon>Mucilaginibacter</taxon>
    </lineage>
</organism>
<evidence type="ECO:0000313" key="4">
    <source>
        <dbReference type="Proteomes" id="UP001597010"/>
    </source>
</evidence>
<keyword evidence="4" id="KW-1185">Reference proteome</keyword>
<dbReference type="EMBL" id="JBHTHZ010000001">
    <property type="protein sequence ID" value="MFD0792105.1"/>
    <property type="molecule type" value="Genomic_DNA"/>
</dbReference>
<dbReference type="RefSeq" id="WP_377110814.1">
    <property type="nucleotide sequence ID" value="NZ_JBHTHZ010000001.1"/>
</dbReference>
<feature type="chain" id="PRO_5047344002" evidence="1">
    <location>
        <begin position="21"/>
        <end position="215"/>
    </location>
</feature>
<reference evidence="4" key="1">
    <citation type="journal article" date="2019" name="Int. J. Syst. Evol. Microbiol.">
        <title>The Global Catalogue of Microorganisms (GCM) 10K type strain sequencing project: providing services to taxonomists for standard genome sequencing and annotation.</title>
        <authorList>
            <consortium name="The Broad Institute Genomics Platform"/>
            <consortium name="The Broad Institute Genome Sequencing Center for Infectious Disease"/>
            <person name="Wu L."/>
            <person name="Ma J."/>
        </authorList>
    </citation>
    <scope>NUCLEOTIDE SEQUENCE [LARGE SCALE GENOMIC DNA]</scope>
    <source>
        <strain evidence="4">CCUG 61484</strain>
    </source>
</reference>
<dbReference type="Proteomes" id="UP001597010">
    <property type="component" value="Unassembled WGS sequence"/>
</dbReference>
<dbReference type="SMART" id="SM00234">
    <property type="entry name" value="START"/>
    <property type="match status" value="1"/>
</dbReference>
<dbReference type="PIRSF" id="PIRSF039033">
    <property type="entry name" value="START_dom"/>
    <property type="match status" value="1"/>
</dbReference>
<evidence type="ECO:0000313" key="3">
    <source>
        <dbReference type="EMBL" id="MFD0792105.1"/>
    </source>
</evidence>
<dbReference type="PROSITE" id="PS50848">
    <property type="entry name" value="START"/>
    <property type="match status" value="1"/>
</dbReference>